<dbReference type="STRING" id="1618446.UV61_C0008G0048"/>
<feature type="domain" description="Carbohydrate kinase PfkB" evidence="1">
    <location>
        <begin position="25"/>
        <end position="228"/>
    </location>
</feature>
<evidence type="ECO:0000313" key="3">
    <source>
        <dbReference type="Proteomes" id="UP000034050"/>
    </source>
</evidence>
<evidence type="ECO:0000313" key="2">
    <source>
        <dbReference type="EMBL" id="KKS86595.1"/>
    </source>
</evidence>
<dbReference type="InterPro" id="IPR011611">
    <property type="entry name" value="PfkB_dom"/>
</dbReference>
<organism evidence="2 3">
    <name type="scientific">Candidatus Gottesmanbacteria bacterium GW2011_GWB1_43_11</name>
    <dbReference type="NCBI Taxonomy" id="1618446"/>
    <lineage>
        <taxon>Bacteria</taxon>
        <taxon>Candidatus Gottesmaniibacteriota</taxon>
    </lineage>
</organism>
<comment type="caution">
    <text evidence="2">The sequence shown here is derived from an EMBL/GenBank/DDBJ whole genome shotgun (WGS) entry which is preliminary data.</text>
</comment>
<keyword evidence="2" id="KW-0418">Kinase</keyword>
<evidence type="ECO:0000259" key="1">
    <source>
        <dbReference type="Pfam" id="PF00294"/>
    </source>
</evidence>
<dbReference type="Gene3D" id="3.40.1190.20">
    <property type="match status" value="1"/>
</dbReference>
<proteinExistence type="predicted"/>
<protein>
    <submittedName>
        <fullName evidence="2">Adenosine kinase</fullName>
    </submittedName>
</protein>
<keyword evidence="2" id="KW-0808">Transferase</keyword>
<dbReference type="Proteomes" id="UP000034050">
    <property type="component" value="Unassembled WGS sequence"/>
</dbReference>
<dbReference type="Pfam" id="PF00294">
    <property type="entry name" value="PfkB"/>
    <property type="match status" value="1"/>
</dbReference>
<dbReference type="EMBL" id="LCFD01000008">
    <property type="protein sequence ID" value="KKS86595.1"/>
    <property type="molecule type" value="Genomic_DNA"/>
</dbReference>
<dbReference type="SUPFAM" id="SSF53613">
    <property type="entry name" value="Ribokinase-like"/>
    <property type="match status" value="1"/>
</dbReference>
<dbReference type="InterPro" id="IPR029056">
    <property type="entry name" value="Ribokinase-like"/>
</dbReference>
<dbReference type="AlphaFoldDB" id="A0A0G1CLF0"/>
<gene>
    <name evidence="2" type="ORF">UV61_C0008G0048</name>
</gene>
<dbReference type="GO" id="GO:0016301">
    <property type="term" value="F:kinase activity"/>
    <property type="evidence" value="ECO:0007669"/>
    <property type="project" value="UniProtKB-KW"/>
</dbReference>
<sequence>MNIVVTGSLGFDYIMDFPGRFADRIMPDKIHKISLSFLVDKLTKNFGGTAGNIAYNLKLLDTNPLILAAAGNDFAPYKIHLHKFKIETKLIKEVTKVATGSYFVVTDQEDNQIGAFYTGAVNFDEKLSLTKIKDKASFVVIAPTTPPAMKKFVLECQKLKLPYLYDPAFQIGNFSKAELIAGISQATILIGNDYEIDLILKKTGLSKKQLLKQVPIIITTLGSKGSLIEYNPTPASPAGRLPPLKLRGGEEGLLTIQPAKPKNTSDPTGLTLRLADKWGVWPRFTLSKNTAPKRTTIQ</sequence>
<name>A0A0G1CLF0_9BACT</name>
<reference evidence="2 3" key="1">
    <citation type="journal article" date="2015" name="Nature">
        <title>rRNA introns, odd ribosomes, and small enigmatic genomes across a large radiation of phyla.</title>
        <authorList>
            <person name="Brown C.T."/>
            <person name="Hug L.A."/>
            <person name="Thomas B.C."/>
            <person name="Sharon I."/>
            <person name="Castelle C.J."/>
            <person name="Singh A."/>
            <person name="Wilkins M.J."/>
            <person name="Williams K.H."/>
            <person name="Banfield J.F."/>
        </authorList>
    </citation>
    <scope>NUCLEOTIDE SEQUENCE [LARGE SCALE GENOMIC DNA]</scope>
</reference>
<accession>A0A0G1CLF0</accession>